<dbReference type="EMBL" id="KV417842">
    <property type="protein sequence ID" value="KZP05388.1"/>
    <property type="molecule type" value="Genomic_DNA"/>
</dbReference>
<proteinExistence type="predicted"/>
<feature type="compositionally biased region" description="Pro residues" evidence="1">
    <location>
        <begin position="114"/>
        <end position="126"/>
    </location>
</feature>
<organism evidence="2 3">
    <name type="scientific">Athelia psychrophila</name>
    <dbReference type="NCBI Taxonomy" id="1759441"/>
    <lineage>
        <taxon>Eukaryota</taxon>
        <taxon>Fungi</taxon>
        <taxon>Dikarya</taxon>
        <taxon>Basidiomycota</taxon>
        <taxon>Agaricomycotina</taxon>
        <taxon>Agaricomycetes</taxon>
        <taxon>Agaricomycetidae</taxon>
        <taxon>Atheliales</taxon>
        <taxon>Atheliaceae</taxon>
        <taxon>Athelia</taxon>
    </lineage>
</organism>
<dbReference type="OrthoDB" id="3070431at2759"/>
<dbReference type="AlphaFoldDB" id="A0A167VUI9"/>
<dbReference type="Proteomes" id="UP000076532">
    <property type="component" value="Unassembled WGS sequence"/>
</dbReference>
<feature type="compositionally biased region" description="Polar residues" evidence="1">
    <location>
        <begin position="149"/>
        <end position="171"/>
    </location>
</feature>
<gene>
    <name evidence="2" type="ORF">FIBSPDRAFT_967309</name>
</gene>
<feature type="region of interest" description="Disordered" evidence="1">
    <location>
        <begin position="110"/>
        <end position="209"/>
    </location>
</feature>
<evidence type="ECO:0000313" key="2">
    <source>
        <dbReference type="EMBL" id="KZP05388.1"/>
    </source>
</evidence>
<evidence type="ECO:0000313" key="3">
    <source>
        <dbReference type="Proteomes" id="UP000076532"/>
    </source>
</evidence>
<name>A0A167VUI9_9AGAM</name>
<evidence type="ECO:0000256" key="1">
    <source>
        <dbReference type="SAM" id="MobiDB-lite"/>
    </source>
</evidence>
<reference evidence="2 3" key="1">
    <citation type="journal article" date="2016" name="Mol. Biol. Evol.">
        <title>Comparative Genomics of Early-Diverging Mushroom-Forming Fungi Provides Insights into the Origins of Lignocellulose Decay Capabilities.</title>
        <authorList>
            <person name="Nagy L.G."/>
            <person name="Riley R."/>
            <person name="Tritt A."/>
            <person name="Adam C."/>
            <person name="Daum C."/>
            <person name="Floudas D."/>
            <person name="Sun H."/>
            <person name="Yadav J.S."/>
            <person name="Pangilinan J."/>
            <person name="Larsson K.H."/>
            <person name="Matsuura K."/>
            <person name="Barry K."/>
            <person name="Labutti K."/>
            <person name="Kuo R."/>
            <person name="Ohm R.A."/>
            <person name="Bhattacharya S.S."/>
            <person name="Shirouzu T."/>
            <person name="Yoshinaga Y."/>
            <person name="Martin F.M."/>
            <person name="Grigoriev I.V."/>
            <person name="Hibbett D.S."/>
        </authorList>
    </citation>
    <scope>NUCLEOTIDE SEQUENCE [LARGE SCALE GENOMIC DNA]</scope>
    <source>
        <strain evidence="2 3">CBS 109695</strain>
    </source>
</reference>
<keyword evidence="3" id="KW-1185">Reference proteome</keyword>
<sequence length="989" mass="108274">MPPFALHPRGQCMKCGKACVAWVGAPSAGSTAFGPRNIPNAATEACLACGHGWIGHFGSEVPPPSSSAFHFLKGVCGTDCGGYWSPRAVWDTSGICPCAMSWASHMPFSHASPTVPPSAAPRPSAPGNPIGYLAPPITAFGGQRGHRSPSPSSDENVRLTASQIANKNRNSSAKRVRERGARENTISKRAKKSAPPRPFPGGGPSAAERSTAGSMYATVHVLCLPRTMSAADERNHDIPTKGMQRLHRTAEQHNLWFTVAMLLTDESILFDLHTGIKDHFASSQLTLPEGEDPEDLTDFTTLPWQLLKMVRRRNGDSWDLRIDNQLLALHMTIRNLKKLVKCKNPGSSTEDLWVIINPTFGDVIGSIGALGPHVQPEPIKQGRGHHCFADRFMLQACTPEQREEMAAAVECKEECPKADPLFIPDTLDRQSPDPYSHQVPSPYRYSPPLSTFYDHGGEAGTGGEIISSPLMPPLADGSESELEDAWRAASPMQRAPSIEIVEHAAFGDDIAPMSDADISSLFSVITAPATSTLWACQTTIHISATSAAAGAKALLYILERAHGGPLEPLPEGVLTCPVVAIQPVLFLKTDKIIVIQRGIGDGPMRAIWNAVPALLTDERDFFKEVRDAYSLDPFPVFIQDPARIRRLKAFGSANALHMLARHRAMPKTSIALVLAVVLTPAQMIKLPLAYIKLFDLQAAEHLATWATVDKDTFVPRCPHPGVDTEQQRAVLNMLYDVGLDLNHLEPAPRSAGAHARFSLEVFCKTLLSLGSSDLWGHKEFEAFKDGFNIEVDYEALRPRRLLSDIFPKEPRALLALLAGLFKTRLVDANAIWRILSFDMAGTRRRIARRVVRDRFAQLLVRAVRRYLRGSGHPIHELLSAVNLVDDEQMAHEADSNLLRPLLFLRAFTDSTILPAQDSGEALRIVMKDPEEPKAQHALSWSVCASWVEVVMDAGLELMLLEKPSPGTATSFDAWFHIQLITASGDYNRV</sequence>
<protein>
    <submittedName>
        <fullName evidence="2">Uncharacterized protein</fullName>
    </submittedName>
</protein>
<accession>A0A167VUI9</accession>